<dbReference type="Proteomes" id="UP000231195">
    <property type="component" value="Unassembled WGS sequence"/>
</dbReference>
<gene>
    <name evidence="1" type="ORF">CO179_00290</name>
</gene>
<sequence>MAVVFCPSCFMVQLKETVPPEKMFHDQYHFLSSTSKAMAVHFEGNAREIIERLQGKPDPFIVELGCNDGIMLKHIAARGIRHLGIEPSGNVADLAAKNNVRVTKEFFHKKTAEAIAAKDGKADVICGSNVFCHIEDINSVFAGLAVLLKDDGYVYFEDPYLMDIVKKSSFDQIYDEHVYYYSGLSVRELAK</sequence>
<dbReference type="AlphaFoldDB" id="A0A2M7X5F6"/>
<comment type="caution">
    <text evidence="1">The sequence shown here is derived from an EMBL/GenBank/DDBJ whole genome shotgun (WGS) entry which is preliminary data.</text>
</comment>
<dbReference type="EMBL" id="PFWZ01000018">
    <property type="protein sequence ID" value="PJA41251.1"/>
    <property type="molecule type" value="Genomic_DNA"/>
</dbReference>
<dbReference type="SUPFAM" id="SSF53335">
    <property type="entry name" value="S-adenosyl-L-methionine-dependent methyltransferases"/>
    <property type="match status" value="1"/>
</dbReference>
<keyword evidence="1" id="KW-0489">Methyltransferase</keyword>
<evidence type="ECO:0000313" key="1">
    <source>
        <dbReference type="EMBL" id="PJA41251.1"/>
    </source>
</evidence>
<dbReference type="InterPro" id="IPR029063">
    <property type="entry name" value="SAM-dependent_MTases_sf"/>
</dbReference>
<keyword evidence="1" id="KW-0808">Transferase</keyword>
<dbReference type="PANTHER" id="PTHR43861:SF5">
    <property type="entry name" value="BLL5978 PROTEIN"/>
    <property type="match status" value="1"/>
</dbReference>
<dbReference type="Gene3D" id="3.40.50.150">
    <property type="entry name" value="Vaccinia Virus protein VP39"/>
    <property type="match status" value="1"/>
</dbReference>
<dbReference type="Pfam" id="PF13489">
    <property type="entry name" value="Methyltransf_23"/>
    <property type="match status" value="1"/>
</dbReference>
<proteinExistence type="predicted"/>
<dbReference type="GO" id="GO:0032259">
    <property type="term" value="P:methylation"/>
    <property type="evidence" value="ECO:0007669"/>
    <property type="project" value="UniProtKB-KW"/>
</dbReference>
<dbReference type="GO" id="GO:0008168">
    <property type="term" value="F:methyltransferase activity"/>
    <property type="evidence" value="ECO:0007669"/>
    <property type="project" value="UniProtKB-KW"/>
</dbReference>
<protein>
    <submittedName>
        <fullName evidence="1">SAM-dependent methyltransferase</fullName>
    </submittedName>
</protein>
<dbReference type="PANTHER" id="PTHR43861">
    <property type="entry name" value="TRANS-ACONITATE 2-METHYLTRANSFERASE-RELATED"/>
    <property type="match status" value="1"/>
</dbReference>
<organism evidence="1 2">
    <name type="scientific">candidate division WWE3 bacterium CG_4_9_14_3_um_filter_39_7</name>
    <dbReference type="NCBI Taxonomy" id="1975080"/>
    <lineage>
        <taxon>Bacteria</taxon>
        <taxon>Katanobacteria</taxon>
    </lineage>
</organism>
<evidence type="ECO:0000313" key="2">
    <source>
        <dbReference type="Proteomes" id="UP000231195"/>
    </source>
</evidence>
<feature type="non-terminal residue" evidence="1">
    <location>
        <position position="191"/>
    </location>
</feature>
<accession>A0A2M7X5F6</accession>
<name>A0A2M7X5F6_UNCKA</name>
<dbReference type="CDD" id="cd02440">
    <property type="entry name" value="AdoMet_MTases"/>
    <property type="match status" value="1"/>
</dbReference>
<reference evidence="2" key="1">
    <citation type="submission" date="2017-09" db="EMBL/GenBank/DDBJ databases">
        <title>Depth-based differentiation of microbial function through sediment-hosted aquifers and enrichment of novel symbionts in the deep terrestrial subsurface.</title>
        <authorList>
            <person name="Probst A.J."/>
            <person name="Ladd B."/>
            <person name="Jarett J.K."/>
            <person name="Geller-Mcgrath D.E."/>
            <person name="Sieber C.M.K."/>
            <person name="Emerson J.B."/>
            <person name="Anantharaman K."/>
            <person name="Thomas B.C."/>
            <person name="Malmstrom R."/>
            <person name="Stieglmeier M."/>
            <person name="Klingl A."/>
            <person name="Woyke T."/>
            <person name="Ryan C.M."/>
            <person name="Banfield J.F."/>
        </authorList>
    </citation>
    <scope>NUCLEOTIDE SEQUENCE [LARGE SCALE GENOMIC DNA]</scope>
</reference>